<dbReference type="EMBL" id="JANLCJ010000005">
    <property type="protein sequence ID" value="MCS5735227.1"/>
    <property type="molecule type" value="Genomic_DNA"/>
</dbReference>
<gene>
    <name evidence="2" type="ORF">N1032_15880</name>
</gene>
<evidence type="ECO:0000313" key="2">
    <source>
        <dbReference type="EMBL" id="MCS5735227.1"/>
    </source>
</evidence>
<dbReference type="Proteomes" id="UP001165586">
    <property type="component" value="Unassembled WGS sequence"/>
</dbReference>
<name>A0ABT2H5L5_9MICO</name>
<evidence type="ECO:0008006" key="4">
    <source>
        <dbReference type="Google" id="ProtNLM"/>
    </source>
</evidence>
<protein>
    <recommendedName>
        <fullName evidence="4">DUF5709 domain-containing protein</fullName>
    </recommendedName>
</protein>
<comment type="caution">
    <text evidence="2">The sequence shown here is derived from an EMBL/GenBank/DDBJ whole genome shotgun (WGS) entry which is preliminary data.</text>
</comment>
<feature type="region of interest" description="Disordered" evidence="1">
    <location>
        <begin position="1"/>
        <end position="66"/>
    </location>
</feature>
<feature type="compositionally biased region" description="Basic and acidic residues" evidence="1">
    <location>
        <begin position="1"/>
        <end position="24"/>
    </location>
</feature>
<keyword evidence="3" id="KW-1185">Reference proteome</keyword>
<proteinExistence type="predicted"/>
<organism evidence="2 3">
    <name type="scientific">Herbiconiux daphne</name>
    <dbReference type="NCBI Taxonomy" id="2970914"/>
    <lineage>
        <taxon>Bacteria</taxon>
        <taxon>Bacillati</taxon>
        <taxon>Actinomycetota</taxon>
        <taxon>Actinomycetes</taxon>
        <taxon>Micrococcales</taxon>
        <taxon>Microbacteriaceae</taxon>
        <taxon>Herbiconiux</taxon>
    </lineage>
</organism>
<dbReference type="RefSeq" id="WP_259540134.1">
    <property type="nucleotide sequence ID" value="NZ_JANLCJ010000005.1"/>
</dbReference>
<evidence type="ECO:0000256" key="1">
    <source>
        <dbReference type="SAM" id="MobiDB-lite"/>
    </source>
</evidence>
<sequence>MTSDDDKARLGERLYGHHDPHDPDGLLTLDDVADEKVVEPDVASDDYPAMPGRHKSTPHQRDNGPI</sequence>
<reference evidence="2" key="1">
    <citation type="submission" date="2022-08" db="EMBL/GenBank/DDBJ databases">
        <authorList>
            <person name="Deng Y."/>
            <person name="Han X.-F."/>
            <person name="Zhang Y.-Q."/>
        </authorList>
    </citation>
    <scope>NUCLEOTIDE SEQUENCE</scope>
    <source>
        <strain evidence="2">CPCC 203386</strain>
    </source>
</reference>
<evidence type="ECO:0000313" key="3">
    <source>
        <dbReference type="Proteomes" id="UP001165586"/>
    </source>
</evidence>
<accession>A0ABT2H5L5</accession>